<organism evidence="6 7">
    <name type="scientific">Marinobacter lutaoensis</name>
    <dbReference type="NCBI Taxonomy" id="135739"/>
    <lineage>
        <taxon>Bacteria</taxon>
        <taxon>Pseudomonadati</taxon>
        <taxon>Pseudomonadota</taxon>
        <taxon>Gammaproteobacteria</taxon>
        <taxon>Pseudomonadales</taxon>
        <taxon>Marinobacteraceae</taxon>
        <taxon>Marinobacter</taxon>
    </lineage>
</organism>
<dbReference type="FunFam" id="3.30.70.270:FF:000001">
    <property type="entry name" value="Diguanylate cyclase domain protein"/>
    <property type="match status" value="1"/>
</dbReference>
<sequence>MSEALTESLMSAWPAVALCLVLTLALARQRVNLAKSERATAKVSNKFSQAAENLQRLQRDIEHMVRELPFCALLVERDTGLVTCVSRYAEEHRLGMPDDVKDLRLESIFQGRHPDLLPGIRARLATGIRGRVELHDRVPMRPGTTDGQAIEVAASLAPVGSRVLVTLRWKDEPGARPMTRAKRDNSVIRSILNESNVVRGLEKAVELLHAREHAGHGVGFCVSLLDSRSRTLRAIWSRGLEGRMQQSLNTIPVIFGYAPNSTAALLSKAVQVDKTAFRDSFSFDELEMERLGEWTSFPITSSAGEVLGTFDLFVFDGVRFDVSPDAISNFLFVASVLLERHQALSTIVNQARADRLIKRIGEKLLSADAGRELEVLYHCIDDLQAHAELASGRVGLIFCDEAGGLAQTGTLFEAGARMGEGRQWLTEQFHRLATSSGPVTRDGGEGAELPELVSLTAGEDSAIQAFAESLPIRPETRQAVWSVFPMASGGHLEGLLLFADTPAVTSEQNALLSTVAPIFASHLVRTRLLRELERRAHHDPLTGLYNRGHIEEKLKAEVERSLRYRNTLSVILFDIDHFKQINDTYGHDVGDEVLQAVARRVERSLRSVDRVGRWGGEEFLVILAETGKDSALLVAENLRRTVAEGEYGLPSPVTVSVGVAQFRSSDGTGSLVKRADQALYRAKQNGRNQVAEG</sequence>
<evidence type="ECO:0000256" key="3">
    <source>
        <dbReference type="ARBA" id="ARBA00034247"/>
    </source>
</evidence>
<comment type="cofactor">
    <cofactor evidence="1">
        <name>Mg(2+)</name>
        <dbReference type="ChEBI" id="CHEBI:18420"/>
    </cofactor>
</comment>
<dbReference type="GO" id="GO:0005886">
    <property type="term" value="C:plasma membrane"/>
    <property type="evidence" value="ECO:0007669"/>
    <property type="project" value="TreeGrafter"/>
</dbReference>
<dbReference type="InterPro" id="IPR000160">
    <property type="entry name" value="GGDEF_dom"/>
</dbReference>
<dbReference type="InterPro" id="IPR043128">
    <property type="entry name" value="Rev_trsase/Diguanyl_cyclase"/>
</dbReference>
<dbReference type="Pfam" id="PF00990">
    <property type="entry name" value="GGDEF"/>
    <property type="match status" value="1"/>
</dbReference>
<dbReference type="SMART" id="SM00267">
    <property type="entry name" value="GGDEF"/>
    <property type="match status" value="1"/>
</dbReference>
<accession>A0A1V2DWL0</accession>
<dbReference type="GO" id="GO:0052621">
    <property type="term" value="F:diguanylate cyclase activity"/>
    <property type="evidence" value="ECO:0007669"/>
    <property type="project" value="UniProtKB-EC"/>
</dbReference>
<dbReference type="PROSITE" id="PS50887">
    <property type="entry name" value="GGDEF"/>
    <property type="match status" value="1"/>
</dbReference>
<dbReference type="GO" id="GO:0043709">
    <property type="term" value="P:cell adhesion involved in single-species biofilm formation"/>
    <property type="evidence" value="ECO:0007669"/>
    <property type="project" value="TreeGrafter"/>
</dbReference>
<evidence type="ECO:0000313" key="6">
    <source>
        <dbReference type="EMBL" id="ONF45028.1"/>
    </source>
</evidence>
<dbReference type="Gene3D" id="3.30.70.270">
    <property type="match status" value="1"/>
</dbReference>
<comment type="catalytic activity">
    <reaction evidence="3">
        <text>2 GTP = 3',3'-c-di-GMP + 2 diphosphate</text>
        <dbReference type="Rhea" id="RHEA:24898"/>
        <dbReference type="ChEBI" id="CHEBI:33019"/>
        <dbReference type="ChEBI" id="CHEBI:37565"/>
        <dbReference type="ChEBI" id="CHEBI:58805"/>
        <dbReference type="EC" id="2.7.7.65"/>
    </reaction>
</comment>
<dbReference type="EMBL" id="MSCW01000001">
    <property type="protein sequence ID" value="ONF45028.1"/>
    <property type="molecule type" value="Genomic_DNA"/>
</dbReference>
<evidence type="ECO:0000256" key="4">
    <source>
        <dbReference type="SAM" id="Coils"/>
    </source>
</evidence>
<keyword evidence="7" id="KW-1185">Reference proteome</keyword>
<dbReference type="InterPro" id="IPR029787">
    <property type="entry name" value="Nucleotide_cyclase"/>
</dbReference>
<dbReference type="EC" id="2.7.7.65" evidence="2"/>
<dbReference type="PANTHER" id="PTHR45138:SF9">
    <property type="entry name" value="DIGUANYLATE CYCLASE DGCM-RELATED"/>
    <property type="match status" value="1"/>
</dbReference>
<gene>
    <name evidence="6" type="ORF">BTO32_00675</name>
</gene>
<feature type="coiled-coil region" evidence="4">
    <location>
        <begin position="40"/>
        <end position="67"/>
    </location>
</feature>
<protein>
    <recommendedName>
        <fullName evidence="2">diguanylate cyclase</fullName>
        <ecNumber evidence="2">2.7.7.65</ecNumber>
    </recommendedName>
</protein>
<dbReference type="PANTHER" id="PTHR45138">
    <property type="entry name" value="REGULATORY COMPONENTS OF SENSORY TRANSDUCTION SYSTEM"/>
    <property type="match status" value="1"/>
</dbReference>
<dbReference type="RefSeq" id="WP_076722523.1">
    <property type="nucleotide sequence ID" value="NZ_MSCW01000001.1"/>
</dbReference>
<keyword evidence="4" id="KW-0175">Coiled coil</keyword>
<name>A0A1V2DWL0_9GAMM</name>
<reference evidence="6 7" key="1">
    <citation type="submission" date="2016-12" db="EMBL/GenBank/DDBJ databases">
        <title>Marinobacter lutaoensis whole genome sequencing.</title>
        <authorList>
            <person name="Verma A."/>
            <person name="Krishnamurthi S."/>
        </authorList>
    </citation>
    <scope>NUCLEOTIDE SEQUENCE [LARGE SCALE GENOMIC DNA]</scope>
    <source>
        <strain evidence="6 7">T5054</strain>
    </source>
</reference>
<evidence type="ECO:0000313" key="7">
    <source>
        <dbReference type="Proteomes" id="UP000189339"/>
    </source>
</evidence>
<evidence type="ECO:0000256" key="1">
    <source>
        <dbReference type="ARBA" id="ARBA00001946"/>
    </source>
</evidence>
<feature type="domain" description="GGDEF" evidence="5">
    <location>
        <begin position="566"/>
        <end position="693"/>
    </location>
</feature>
<dbReference type="STRING" id="135739.BTO32_00675"/>
<evidence type="ECO:0000259" key="5">
    <source>
        <dbReference type="PROSITE" id="PS50887"/>
    </source>
</evidence>
<proteinExistence type="predicted"/>
<dbReference type="Proteomes" id="UP000189339">
    <property type="component" value="Unassembled WGS sequence"/>
</dbReference>
<comment type="caution">
    <text evidence="6">The sequence shown here is derived from an EMBL/GenBank/DDBJ whole genome shotgun (WGS) entry which is preliminary data.</text>
</comment>
<dbReference type="NCBIfam" id="TIGR00254">
    <property type="entry name" value="GGDEF"/>
    <property type="match status" value="1"/>
</dbReference>
<dbReference type="GO" id="GO:1902201">
    <property type="term" value="P:negative regulation of bacterial-type flagellum-dependent cell motility"/>
    <property type="evidence" value="ECO:0007669"/>
    <property type="project" value="TreeGrafter"/>
</dbReference>
<dbReference type="CDD" id="cd01949">
    <property type="entry name" value="GGDEF"/>
    <property type="match status" value="1"/>
</dbReference>
<evidence type="ECO:0000256" key="2">
    <source>
        <dbReference type="ARBA" id="ARBA00012528"/>
    </source>
</evidence>
<dbReference type="SUPFAM" id="SSF55073">
    <property type="entry name" value="Nucleotide cyclase"/>
    <property type="match status" value="1"/>
</dbReference>
<dbReference type="InterPro" id="IPR050469">
    <property type="entry name" value="Diguanylate_Cyclase"/>
</dbReference>
<dbReference type="AlphaFoldDB" id="A0A1V2DWL0"/>